<feature type="chain" id="PRO_5032941178" description="Thiamine-binding periplasmic protein" evidence="7">
    <location>
        <begin position="23"/>
        <end position="333"/>
    </location>
</feature>
<evidence type="ECO:0000313" key="9">
    <source>
        <dbReference type="Proteomes" id="UP000585721"/>
    </source>
</evidence>
<keyword evidence="4" id="KW-0813">Transport</keyword>
<dbReference type="GO" id="GO:0030288">
    <property type="term" value="C:outer membrane-bounded periplasmic space"/>
    <property type="evidence" value="ECO:0007669"/>
    <property type="project" value="InterPro"/>
</dbReference>
<dbReference type="NCBIfam" id="TIGR01276">
    <property type="entry name" value="thiB"/>
    <property type="match status" value="1"/>
</dbReference>
<evidence type="ECO:0000313" key="8">
    <source>
        <dbReference type="EMBL" id="MBB6054226.1"/>
    </source>
</evidence>
<dbReference type="GO" id="GO:0030975">
    <property type="term" value="F:thiamine binding"/>
    <property type="evidence" value="ECO:0007669"/>
    <property type="project" value="InterPro"/>
</dbReference>
<feature type="signal peptide" evidence="7">
    <location>
        <begin position="1"/>
        <end position="22"/>
    </location>
</feature>
<organism evidence="8 9">
    <name type="scientific">Tolumonas osonensis</name>
    <dbReference type="NCBI Taxonomy" id="675874"/>
    <lineage>
        <taxon>Bacteria</taxon>
        <taxon>Pseudomonadati</taxon>
        <taxon>Pseudomonadota</taxon>
        <taxon>Gammaproteobacteria</taxon>
        <taxon>Aeromonadales</taxon>
        <taxon>Aeromonadaceae</taxon>
        <taxon>Tolumonas</taxon>
    </lineage>
</organism>
<dbReference type="InterPro" id="IPR006059">
    <property type="entry name" value="SBP"/>
</dbReference>
<dbReference type="PANTHER" id="PTHR30006">
    <property type="entry name" value="THIAMINE-BINDING PERIPLASMIC PROTEIN-RELATED"/>
    <property type="match status" value="1"/>
</dbReference>
<evidence type="ECO:0000256" key="7">
    <source>
        <dbReference type="SAM" id="SignalP"/>
    </source>
</evidence>
<dbReference type="NCBIfam" id="TIGR01254">
    <property type="entry name" value="sfuA"/>
    <property type="match status" value="1"/>
</dbReference>
<dbReference type="GO" id="GO:0015888">
    <property type="term" value="P:thiamine transport"/>
    <property type="evidence" value="ECO:0007669"/>
    <property type="project" value="InterPro"/>
</dbReference>
<sequence>MRPLWSCFLAAALLSASAFSQAAEQKPVLTVYTYDSFAGEWGPGAKIKLAFEAECNCTLKWVALEDGVAILNRLKLEGAHSKADVALGMDETMLADARNSNLFVPHNTDLNSLTLPGGWQDTTFLPFDYGYFAFVYDSSKLKQPPQSLKELVARDDLKIIYEDPRTSTPGQGLLMWVKQVYGDTAPAAWEQLARKTVTVTKGWSEAYGMFLKGQADLVLSYTTSPAYHRLAEDKQQYRAALFSEGHLRQVEVAAQLKTAPQPELAQRFMQFILHEHFQNQIPEGNWMYPVTNVKLPDGFNQNETPAQTLQPDPAQIAAQRKAWVKEWLQAVSR</sequence>
<evidence type="ECO:0000256" key="3">
    <source>
        <dbReference type="ARBA" id="ARBA00019815"/>
    </source>
</evidence>
<dbReference type="InterPro" id="IPR005967">
    <property type="entry name" value="ThiB"/>
</dbReference>
<name>A0A841GCF5_9GAMM</name>
<evidence type="ECO:0000256" key="6">
    <source>
        <dbReference type="ARBA" id="ARBA00022764"/>
    </source>
</evidence>
<dbReference type="RefSeq" id="WP_188025054.1">
    <property type="nucleotide sequence ID" value="NZ_JACHGR010000001.1"/>
</dbReference>
<dbReference type="Pfam" id="PF01547">
    <property type="entry name" value="SBP_bac_1"/>
    <property type="match status" value="1"/>
</dbReference>
<reference evidence="8 9" key="1">
    <citation type="submission" date="2020-08" db="EMBL/GenBank/DDBJ databases">
        <title>Genomic Encyclopedia of Type Strains, Phase IV (KMG-IV): sequencing the most valuable type-strain genomes for metagenomic binning, comparative biology and taxonomic classification.</title>
        <authorList>
            <person name="Goeker M."/>
        </authorList>
    </citation>
    <scope>NUCLEOTIDE SEQUENCE [LARGE SCALE GENOMIC DNA]</scope>
    <source>
        <strain evidence="8 9">DSM 22975</strain>
    </source>
</reference>
<dbReference type="SUPFAM" id="SSF53850">
    <property type="entry name" value="Periplasmic binding protein-like II"/>
    <property type="match status" value="1"/>
</dbReference>
<evidence type="ECO:0000256" key="4">
    <source>
        <dbReference type="ARBA" id="ARBA00022448"/>
    </source>
</evidence>
<evidence type="ECO:0000256" key="2">
    <source>
        <dbReference type="ARBA" id="ARBA00008520"/>
    </source>
</evidence>
<dbReference type="EMBL" id="JACHGR010000001">
    <property type="protein sequence ID" value="MBB6054226.1"/>
    <property type="molecule type" value="Genomic_DNA"/>
</dbReference>
<dbReference type="GO" id="GO:0030976">
    <property type="term" value="F:thiamine pyrophosphate binding"/>
    <property type="evidence" value="ECO:0007669"/>
    <property type="project" value="TreeGrafter"/>
</dbReference>
<keyword evidence="6" id="KW-0574">Periplasm</keyword>
<evidence type="ECO:0000256" key="5">
    <source>
        <dbReference type="ARBA" id="ARBA00022729"/>
    </source>
</evidence>
<keyword evidence="5 7" id="KW-0732">Signal</keyword>
<dbReference type="PANTHER" id="PTHR30006:SF3">
    <property type="entry name" value="THIAMINE-BINDING PERIPLASMIC PROTEIN"/>
    <property type="match status" value="1"/>
</dbReference>
<dbReference type="Gene3D" id="3.40.190.10">
    <property type="entry name" value="Periplasmic binding protein-like II"/>
    <property type="match status" value="2"/>
</dbReference>
<dbReference type="AlphaFoldDB" id="A0A841GCF5"/>
<keyword evidence="9" id="KW-1185">Reference proteome</keyword>
<accession>A0A841GCF5</accession>
<dbReference type="CDD" id="cd13545">
    <property type="entry name" value="PBP2_TbpA"/>
    <property type="match status" value="1"/>
</dbReference>
<dbReference type="Proteomes" id="UP000585721">
    <property type="component" value="Unassembled WGS sequence"/>
</dbReference>
<comment type="subcellular location">
    <subcellularLocation>
        <location evidence="1">Periplasm</location>
    </subcellularLocation>
</comment>
<gene>
    <name evidence="8" type="ORF">HNR75_000091</name>
</gene>
<evidence type="ECO:0000256" key="1">
    <source>
        <dbReference type="ARBA" id="ARBA00004418"/>
    </source>
</evidence>
<proteinExistence type="inferred from homology"/>
<comment type="caution">
    <text evidence="8">The sequence shown here is derived from an EMBL/GenBank/DDBJ whole genome shotgun (WGS) entry which is preliminary data.</text>
</comment>
<protein>
    <recommendedName>
        <fullName evidence="3">Thiamine-binding periplasmic protein</fullName>
    </recommendedName>
</protein>
<dbReference type="InterPro" id="IPR005948">
    <property type="entry name" value="ThiB-like"/>
</dbReference>
<comment type="similarity">
    <text evidence="2">Belongs to the bacterial solute-binding protein 1 family.</text>
</comment>